<dbReference type="CDD" id="cd04186">
    <property type="entry name" value="GT_2_like_c"/>
    <property type="match status" value="1"/>
</dbReference>
<sequence length="290" mass="33024">MHKLSIVIVNYNAGDFLLDCLSSIEKLSDEAIISTYVVDNASSDDSIARAQKKFSSVNFILSSSNLGFGKGNNLALKKIKTEYVLLLNPDTQLKKGILSTLIKYMDENPDVGASTCEVLLPDGTVDLTAHRGFPTLRASFLYYFLGNDSLYHLTKYNLKTIHEVDAITGAFFLTRKSVLDKVGLFDEDYFMYAEDIDLCYRIKKAGYKVMYVPTVSVLHHKGVSSGLKKHTQTITQATLETRKRALDAFYKTMKIFYRKHYSKEHPFFVNWLVYMAIDFKWILAKRKLVV</sequence>
<gene>
    <name evidence="1" type="ORF">US86_C0001G0100</name>
</gene>
<dbReference type="AlphaFoldDB" id="A0A0G0JHM6"/>
<protein>
    <submittedName>
        <fullName evidence="1">WsbD</fullName>
    </submittedName>
</protein>
<evidence type="ECO:0000313" key="2">
    <source>
        <dbReference type="Proteomes" id="UP000034235"/>
    </source>
</evidence>
<dbReference type="PANTHER" id="PTHR43179">
    <property type="entry name" value="RHAMNOSYLTRANSFERASE WBBL"/>
    <property type="match status" value="1"/>
</dbReference>
<dbReference type="InterPro" id="IPR029044">
    <property type="entry name" value="Nucleotide-diphossugar_trans"/>
</dbReference>
<comment type="caution">
    <text evidence="1">The sequence shown here is derived from an EMBL/GenBank/DDBJ whole genome shotgun (WGS) entry which is preliminary data.</text>
</comment>
<organism evidence="1 2">
    <name type="scientific">Candidatus Daviesbacteria bacterium GW2011_GWA2_38_24</name>
    <dbReference type="NCBI Taxonomy" id="1618422"/>
    <lineage>
        <taxon>Bacteria</taxon>
        <taxon>Candidatus Daviesiibacteriota</taxon>
    </lineage>
</organism>
<dbReference type="EMBL" id="LBUP01000001">
    <property type="protein sequence ID" value="KKQ67173.1"/>
    <property type="molecule type" value="Genomic_DNA"/>
</dbReference>
<dbReference type="SUPFAM" id="SSF53448">
    <property type="entry name" value="Nucleotide-diphospho-sugar transferases"/>
    <property type="match status" value="1"/>
</dbReference>
<dbReference type="PANTHER" id="PTHR43179:SF7">
    <property type="entry name" value="RHAMNOSYLTRANSFERASE WBBL"/>
    <property type="match status" value="1"/>
</dbReference>
<dbReference type="Pfam" id="PF13641">
    <property type="entry name" value="Glyco_tranf_2_3"/>
    <property type="match status" value="1"/>
</dbReference>
<dbReference type="Gene3D" id="3.90.550.10">
    <property type="entry name" value="Spore Coat Polysaccharide Biosynthesis Protein SpsA, Chain A"/>
    <property type="match status" value="1"/>
</dbReference>
<name>A0A0G0JHM6_9BACT</name>
<reference evidence="1 2" key="1">
    <citation type="journal article" date="2015" name="Nature">
        <title>rRNA introns, odd ribosomes, and small enigmatic genomes across a large radiation of phyla.</title>
        <authorList>
            <person name="Brown C.T."/>
            <person name="Hug L.A."/>
            <person name="Thomas B.C."/>
            <person name="Sharon I."/>
            <person name="Castelle C.J."/>
            <person name="Singh A."/>
            <person name="Wilkins M.J."/>
            <person name="Williams K.H."/>
            <person name="Banfield J.F."/>
        </authorList>
    </citation>
    <scope>NUCLEOTIDE SEQUENCE [LARGE SCALE GENOMIC DNA]</scope>
</reference>
<dbReference type="Proteomes" id="UP000034235">
    <property type="component" value="Unassembled WGS sequence"/>
</dbReference>
<evidence type="ECO:0000313" key="1">
    <source>
        <dbReference type="EMBL" id="KKQ67173.1"/>
    </source>
</evidence>
<accession>A0A0G0JHM6</accession>
<dbReference type="PATRIC" id="fig|1618422.5.peg.103"/>
<proteinExistence type="predicted"/>